<dbReference type="Proteomes" id="UP001144050">
    <property type="component" value="Unassembled WGS sequence"/>
</dbReference>
<evidence type="ECO:0000313" key="1">
    <source>
        <dbReference type="EMBL" id="MDB0572444.1"/>
    </source>
</evidence>
<evidence type="ECO:0000313" key="2">
    <source>
        <dbReference type="Proteomes" id="UP001144050"/>
    </source>
</evidence>
<dbReference type="RefSeq" id="WP_271656908.1">
    <property type="nucleotide sequence ID" value="NZ_JAIVFG010000029.1"/>
</dbReference>
<name>A0AAW5ZRX8_RALSL</name>
<organism evidence="1 2">
    <name type="scientific">Ralstonia solanacearum</name>
    <name type="common">Pseudomonas solanacearum</name>
    <dbReference type="NCBI Taxonomy" id="305"/>
    <lineage>
        <taxon>Bacteria</taxon>
        <taxon>Pseudomonadati</taxon>
        <taxon>Pseudomonadota</taxon>
        <taxon>Betaproteobacteria</taxon>
        <taxon>Burkholderiales</taxon>
        <taxon>Burkholderiaceae</taxon>
        <taxon>Ralstonia</taxon>
        <taxon>Ralstonia solanacearum species complex</taxon>
    </lineage>
</organism>
<accession>A0AAW5ZRX8</accession>
<dbReference type="EMBL" id="JAIVFG010000029">
    <property type="protein sequence ID" value="MDB0572444.1"/>
    <property type="molecule type" value="Genomic_DNA"/>
</dbReference>
<gene>
    <name evidence="1" type="ORF">LBW59_16915</name>
</gene>
<dbReference type="AlphaFoldDB" id="A0AAW5ZRX8"/>
<sequence length="182" mass="20664">MTVSKLPSRHALVSSEKYCLVCSDHFSFSEDRFSRVSNVDPVFELTGKEKSTDEEGFLDADLTLAEAMWLARILRGNGIRSVPVPACYRQIRITQDVAKDVARNHINRIRFDRQDVDCSDVEEISLPWAISRVAYGFISKSERMRIEGRSPAGLTLCVDRVSGRVLSPRELLNIELMQMLIE</sequence>
<protein>
    <submittedName>
        <fullName evidence="1">Uncharacterized protein</fullName>
    </submittedName>
</protein>
<proteinExistence type="predicted"/>
<reference evidence="1" key="1">
    <citation type="submission" date="2021-09" db="EMBL/GenBank/DDBJ databases">
        <title>Genomic analysis of Ralstonia spp.</title>
        <authorList>
            <person name="Aburjaile F."/>
            <person name="Ariute J.C."/>
            <person name="Pais A.K.L."/>
            <person name="Albuquerque G.M.R."/>
            <person name="Silva A.M.F."/>
            <person name="Brenig B."/>
            <person name="Azevedo V."/>
            <person name="Matiuzzi M."/>
            <person name="Ramos R."/>
            <person name="Goes-Neto A."/>
            <person name="Soares S."/>
            <person name="Iseppon A.M.B."/>
            <person name="Souza E."/>
            <person name="Gama M."/>
        </authorList>
    </citation>
    <scope>NUCLEOTIDE SEQUENCE</scope>
    <source>
        <strain evidence="1">CCRMRs91</strain>
    </source>
</reference>
<comment type="caution">
    <text evidence="1">The sequence shown here is derived from an EMBL/GenBank/DDBJ whole genome shotgun (WGS) entry which is preliminary data.</text>
</comment>